<gene>
    <name evidence="2" type="primary">JMJD7_2</name>
    <name evidence="2" type="ORF">CU098_010318</name>
</gene>
<keyword evidence="3" id="KW-1185">Reference proteome</keyword>
<dbReference type="AlphaFoldDB" id="A0A367JU75"/>
<sequence>MSQKDIESVFVKYVKEYQDINGTHIHIYESPPSALEFLRTSVHPNRPAIIKGAFDHWPARTQWTNEYLRSKMGEATVTVATTPNGYADAVTFDPVTNKEYFAMPYEAHMTFNGFLDIMEGKVISDHAHYISLQNSSLSIEYSALEKDVDEDIRWCSEALGKQPDAVNFWFGDEKSTTSLHKDPYENCYAVIRGQKTFILYPPSEYYCMHGTYLSIGVYISNTSLESMYRNAIYEPNEANILELKPLESKTPWIPVNPLEPDLDRFPRFAYACPITITVEEGDMLYLPALWFHQVLQQGSEGVIAINYWYDMDYRNILYPTIGLHRRWMTGIIENNRALLDEEEEEE</sequence>
<dbReference type="PROSITE" id="PS51184">
    <property type="entry name" value="JMJC"/>
    <property type="match status" value="1"/>
</dbReference>
<dbReference type="EMBL" id="PJQM01002679">
    <property type="protein sequence ID" value="RCH93532.1"/>
    <property type="molecule type" value="Genomic_DNA"/>
</dbReference>
<dbReference type="InterPro" id="IPR014710">
    <property type="entry name" value="RmlC-like_jellyroll"/>
</dbReference>
<organism evidence="2 3">
    <name type="scientific">Rhizopus stolonifer</name>
    <name type="common">Rhizopus nigricans</name>
    <dbReference type="NCBI Taxonomy" id="4846"/>
    <lineage>
        <taxon>Eukaryota</taxon>
        <taxon>Fungi</taxon>
        <taxon>Fungi incertae sedis</taxon>
        <taxon>Mucoromycota</taxon>
        <taxon>Mucoromycotina</taxon>
        <taxon>Mucoromycetes</taxon>
        <taxon>Mucorales</taxon>
        <taxon>Mucorineae</taxon>
        <taxon>Rhizopodaceae</taxon>
        <taxon>Rhizopus</taxon>
    </lineage>
</organism>
<dbReference type="STRING" id="4846.A0A367JU75"/>
<evidence type="ECO:0000259" key="1">
    <source>
        <dbReference type="PROSITE" id="PS51184"/>
    </source>
</evidence>
<dbReference type="OrthoDB" id="415358at2759"/>
<accession>A0A367JU75</accession>
<dbReference type="InterPro" id="IPR003347">
    <property type="entry name" value="JmjC_dom"/>
</dbReference>
<comment type="caution">
    <text evidence="2">The sequence shown here is derived from an EMBL/GenBank/DDBJ whole genome shotgun (WGS) entry which is preliminary data.</text>
</comment>
<proteinExistence type="predicted"/>
<reference evidence="2 3" key="1">
    <citation type="journal article" date="2018" name="G3 (Bethesda)">
        <title>Phylogenetic and Phylogenomic Definition of Rhizopus Species.</title>
        <authorList>
            <person name="Gryganskyi A.P."/>
            <person name="Golan J."/>
            <person name="Dolatabadi S."/>
            <person name="Mondo S."/>
            <person name="Robb S."/>
            <person name="Idnurm A."/>
            <person name="Muszewska A."/>
            <person name="Steczkiewicz K."/>
            <person name="Masonjones S."/>
            <person name="Liao H.L."/>
            <person name="Gajdeczka M.T."/>
            <person name="Anike F."/>
            <person name="Vuek A."/>
            <person name="Anishchenko I.M."/>
            <person name="Voigt K."/>
            <person name="de Hoog G.S."/>
            <person name="Smith M.E."/>
            <person name="Heitman J."/>
            <person name="Vilgalys R."/>
            <person name="Stajich J.E."/>
        </authorList>
    </citation>
    <scope>NUCLEOTIDE SEQUENCE [LARGE SCALE GENOMIC DNA]</scope>
    <source>
        <strain evidence="2 3">LSU 92-RS-03</strain>
    </source>
</reference>
<dbReference type="InterPro" id="IPR041667">
    <property type="entry name" value="Cupin_8"/>
</dbReference>
<dbReference type="Proteomes" id="UP000253551">
    <property type="component" value="Unassembled WGS sequence"/>
</dbReference>
<dbReference type="PANTHER" id="PTHR12461:SF99">
    <property type="entry name" value="BIFUNCTIONAL PEPTIDASE AND (3S)-LYSYL HYDROXYLASE JMJD7"/>
    <property type="match status" value="1"/>
</dbReference>
<dbReference type="SMART" id="SM00558">
    <property type="entry name" value="JmjC"/>
    <property type="match status" value="1"/>
</dbReference>
<protein>
    <submittedName>
        <fullName evidence="2">JmjC domain-containing protein 7</fullName>
    </submittedName>
</protein>
<dbReference type="Gene3D" id="2.60.120.10">
    <property type="entry name" value="Jelly Rolls"/>
    <property type="match status" value="1"/>
</dbReference>
<name>A0A367JU75_RHIST</name>
<dbReference type="PANTHER" id="PTHR12461">
    <property type="entry name" value="HYPOXIA-INDUCIBLE FACTOR 1 ALPHA INHIBITOR-RELATED"/>
    <property type="match status" value="1"/>
</dbReference>
<dbReference type="Pfam" id="PF13621">
    <property type="entry name" value="Cupin_8"/>
    <property type="match status" value="1"/>
</dbReference>
<evidence type="ECO:0000313" key="2">
    <source>
        <dbReference type="EMBL" id="RCH93532.1"/>
    </source>
</evidence>
<feature type="domain" description="JmjC" evidence="1">
    <location>
        <begin position="128"/>
        <end position="324"/>
    </location>
</feature>
<evidence type="ECO:0000313" key="3">
    <source>
        <dbReference type="Proteomes" id="UP000253551"/>
    </source>
</evidence>
<dbReference type="SUPFAM" id="SSF51197">
    <property type="entry name" value="Clavaminate synthase-like"/>
    <property type="match status" value="1"/>
</dbReference>